<dbReference type="PANTHER" id="PTHR22881">
    <property type="entry name" value="BROMODOMAIN CONTAINING PROTEIN"/>
    <property type="match status" value="1"/>
</dbReference>
<evidence type="ECO:0000256" key="2">
    <source>
        <dbReference type="PROSITE-ProRule" id="PRU00035"/>
    </source>
</evidence>
<feature type="compositionally biased region" description="Polar residues" evidence="3">
    <location>
        <begin position="1"/>
        <end position="11"/>
    </location>
</feature>
<evidence type="ECO:0000313" key="5">
    <source>
        <dbReference type="Proteomes" id="UP000087171"/>
    </source>
</evidence>
<dbReference type="SMART" id="SM00297">
    <property type="entry name" value="BROMO"/>
    <property type="match status" value="1"/>
</dbReference>
<dbReference type="InterPro" id="IPR051831">
    <property type="entry name" value="Bromodomain_contain_prot"/>
</dbReference>
<feature type="compositionally biased region" description="Basic residues" evidence="3">
    <location>
        <begin position="29"/>
        <end position="39"/>
    </location>
</feature>
<organism evidence="5 6">
    <name type="scientific">Cicer arietinum</name>
    <name type="common">Chickpea</name>
    <name type="synonym">Garbanzo</name>
    <dbReference type="NCBI Taxonomy" id="3827"/>
    <lineage>
        <taxon>Eukaryota</taxon>
        <taxon>Viridiplantae</taxon>
        <taxon>Streptophyta</taxon>
        <taxon>Embryophyta</taxon>
        <taxon>Tracheophyta</taxon>
        <taxon>Spermatophyta</taxon>
        <taxon>Magnoliopsida</taxon>
        <taxon>eudicotyledons</taxon>
        <taxon>Gunneridae</taxon>
        <taxon>Pentapetalae</taxon>
        <taxon>rosids</taxon>
        <taxon>fabids</taxon>
        <taxon>Fabales</taxon>
        <taxon>Fabaceae</taxon>
        <taxon>Papilionoideae</taxon>
        <taxon>50 kb inversion clade</taxon>
        <taxon>NPAAA clade</taxon>
        <taxon>Hologalegina</taxon>
        <taxon>IRL clade</taxon>
        <taxon>Cicereae</taxon>
        <taxon>Cicer</taxon>
    </lineage>
</organism>
<feature type="domain" description="Bromo" evidence="4">
    <location>
        <begin position="148"/>
        <end position="218"/>
    </location>
</feature>
<dbReference type="PROSITE" id="PS50014">
    <property type="entry name" value="BROMODOMAIN_2"/>
    <property type="match status" value="1"/>
</dbReference>
<accession>A0A1S2Y829</accession>
<dbReference type="InterPro" id="IPR001487">
    <property type="entry name" value="Bromodomain"/>
</dbReference>
<dbReference type="CDD" id="cd04369">
    <property type="entry name" value="Bromodomain"/>
    <property type="match status" value="1"/>
</dbReference>
<evidence type="ECO:0000256" key="3">
    <source>
        <dbReference type="SAM" id="MobiDB-lite"/>
    </source>
</evidence>
<protein>
    <submittedName>
        <fullName evidence="6">Uncharacterized protein LOC101510814</fullName>
    </submittedName>
</protein>
<dbReference type="STRING" id="3827.A0A1S2Y829"/>
<dbReference type="Gene3D" id="1.20.920.10">
    <property type="entry name" value="Bromodomain-like"/>
    <property type="match status" value="1"/>
</dbReference>
<reference evidence="5" key="1">
    <citation type="journal article" date="2013" name="Nat. Biotechnol.">
        <title>Draft genome sequence of chickpea (Cicer arietinum) provides a resource for trait improvement.</title>
        <authorList>
            <person name="Varshney R.K."/>
            <person name="Song C."/>
            <person name="Saxena R.K."/>
            <person name="Azam S."/>
            <person name="Yu S."/>
            <person name="Sharpe A.G."/>
            <person name="Cannon S."/>
            <person name="Baek J."/>
            <person name="Rosen B.D."/>
            <person name="Tar'an B."/>
            <person name="Millan T."/>
            <person name="Zhang X."/>
            <person name="Ramsay L.D."/>
            <person name="Iwata A."/>
            <person name="Wang Y."/>
            <person name="Nelson W."/>
            <person name="Farmer A.D."/>
            <person name="Gaur P.M."/>
            <person name="Soderlund C."/>
            <person name="Penmetsa R.V."/>
            <person name="Xu C."/>
            <person name="Bharti A.K."/>
            <person name="He W."/>
            <person name="Winter P."/>
            <person name="Zhao S."/>
            <person name="Hane J.K."/>
            <person name="Carrasquilla-Garcia N."/>
            <person name="Condie J.A."/>
            <person name="Upadhyaya H.D."/>
            <person name="Luo M.C."/>
            <person name="Thudi M."/>
            <person name="Gowda C.L."/>
            <person name="Singh N.P."/>
            <person name="Lichtenzveig J."/>
            <person name="Gali K.K."/>
            <person name="Rubio J."/>
            <person name="Nadarajan N."/>
            <person name="Dolezel J."/>
            <person name="Bansal K.C."/>
            <person name="Xu X."/>
            <person name="Edwards D."/>
            <person name="Zhang G."/>
            <person name="Kahl G."/>
            <person name="Gil J."/>
            <person name="Singh K.B."/>
            <person name="Datta S.K."/>
            <person name="Jackson S.A."/>
            <person name="Wang J."/>
            <person name="Cook D.R."/>
        </authorList>
    </citation>
    <scope>NUCLEOTIDE SEQUENCE [LARGE SCALE GENOMIC DNA]</scope>
    <source>
        <strain evidence="5">cv. CDC Frontier</strain>
    </source>
</reference>
<dbReference type="Pfam" id="PF00439">
    <property type="entry name" value="Bromodomain"/>
    <property type="match status" value="1"/>
</dbReference>
<feature type="compositionally biased region" description="Basic and acidic residues" evidence="3">
    <location>
        <begin position="113"/>
        <end position="122"/>
    </location>
</feature>
<feature type="compositionally biased region" description="Acidic residues" evidence="3">
    <location>
        <begin position="239"/>
        <end position="248"/>
    </location>
</feature>
<dbReference type="RefSeq" id="XP_004500867.1">
    <property type="nucleotide sequence ID" value="XM_004500810.2"/>
</dbReference>
<feature type="region of interest" description="Disordered" evidence="3">
    <location>
        <begin position="236"/>
        <end position="293"/>
    </location>
</feature>
<feature type="region of interest" description="Disordered" evidence="3">
    <location>
        <begin position="1"/>
        <end position="57"/>
    </location>
</feature>
<dbReference type="PANTHER" id="PTHR22881:SF11">
    <property type="entry name" value="BROMODOMAIN-CONTAINING PROTEIN DDB_G0270170-LIKE ISOFORM X1"/>
    <property type="match status" value="1"/>
</dbReference>
<proteinExistence type="predicted"/>
<name>A0A1S2Y829_CICAR</name>
<dbReference type="KEGG" id="cam:101510814"/>
<sequence length="669" mass="73498">MGDVSESNTMMITKKKKKGRPSLLDLQKRSLKKQQHHKTPNLFIDPSSYSNNDDDDERKLKKQKLLLGLNLNSNSNSLLHNNSTLFPNSNSNSDPQTAQFHPIHNGSNQNDGKVPKATDSKHGLQGVSGPTTPLPDKKLLLFILDRLQKKDTHGVFSEPVDPEELPDYHDIIKNPMDFGTIRKKLDGGLYITFEQFENDVFLVCSNAMQYNSADTIYYRQARAMQEIARKDFENLRQDSDDDDDDDSEPPQPKIVQRGRPPGKHAKKSLGMSPSELVAPESSSDATLASGGDIASGSNGYNLRKVVSKFQPTDSSARAPQINSGGYTSWSSEWENEFPPSVLKAVLRYGKKQFTVDETRRDTYRNPVAVGNEPPVLAAFEDNFKQLLAVGLHVNHSYARSLAHFAADLGPVVWKVAAKKIGSVLPPGHEFGPGWVADDDVSQRQHFAVPDERSLDPPVPEDYKSRFSSPSRMFSLANTSRSQSGDMVINRELSYQNELNQGNSVSGGNESMIPGRIQQEPMAHSDDFGSNGRFSANFSPEMKMVRLADLTGSSNAGNVPQMFDMDTINSLSGHIAPTNINPTALKAQFFNKSSQSDSSNLSGLESGFDLQRLSQGLAPGKSSWQGLEVPTKQNSFSLGNDLNGMIGATSSRSSNVETGPQLQPNLALQL</sequence>
<dbReference type="PaxDb" id="3827-XP_004500867.1"/>
<dbReference type="SUPFAM" id="SSF47370">
    <property type="entry name" value="Bromodomain"/>
    <property type="match status" value="1"/>
</dbReference>
<evidence type="ECO:0000313" key="6">
    <source>
        <dbReference type="RefSeq" id="XP_004500867.1"/>
    </source>
</evidence>
<dbReference type="PROSITE" id="PS00633">
    <property type="entry name" value="BROMODOMAIN_1"/>
    <property type="match status" value="1"/>
</dbReference>
<gene>
    <name evidence="6" type="primary">LOC101510814</name>
</gene>
<dbReference type="InterPro" id="IPR018359">
    <property type="entry name" value="Bromodomain_CS"/>
</dbReference>
<feature type="compositionally biased region" description="Polar residues" evidence="3">
    <location>
        <begin position="647"/>
        <end position="669"/>
    </location>
</feature>
<dbReference type="GeneID" id="101510814"/>
<evidence type="ECO:0000259" key="4">
    <source>
        <dbReference type="PROSITE" id="PS50014"/>
    </source>
</evidence>
<feature type="region of interest" description="Disordered" evidence="3">
    <location>
        <begin position="639"/>
        <end position="669"/>
    </location>
</feature>
<keyword evidence="1 2" id="KW-0103">Bromodomain</keyword>
<evidence type="ECO:0000256" key="1">
    <source>
        <dbReference type="ARBA" id="ARBA00023117"/>
    </source>
</evidence>
<dbReference type="OrthoDB" id="21449at2759"/>
<dbReference type="AlphaFoldDB" id="A0A1S2Y829"/>
<dbReference type="Proteomes" id="UP000087171">
    <property type="component" value="Chromosome Ca5"/>
</dbReference>
<feature type="region of interest" description="Disordered" evidence="3">
    <location>
        <begin position="80"/>
        <end position="130"/>
    </location>
</feature>
<dbReference type="eggNOG" id="KOG0955">
    <property type="taxonomic scope" value="Eukaryota"/>
</dbReference>
<keyword evidence="5" id="KW-1185">Reference proteome</keyword>
<feature type="compositionally biased region" description="Polar residues" evidence="3">
    <location>
        <begin position="86"/>
        <end position="111"/>
    </location>
</feature>
<dbReference type="InterPro" id="IPR036427">
    <property type="entry name" value="Bromodomain-like_sf"/>
</dbReference>
<reference evidence="6" key="2">
    <citation type="submission" date="2025-08" db="UniProtKB">
        <authorList>
            <consortium name="RefSeq"/>
        </authorList>
    </citation>
    <scope>IDENTIFICATION</scope>
    <source>
        <tissue evidence="6">Etiolated seedlings</tissue>
    </source>
</reference>
<dbReference type="PRINTS" id="PR00503">
    <property type="entry name" value="BROMODOMAIN"/>
</dbReference>